<evidence type="ECO:0000313" key="1">
    <source>
        <dbReference type="EMBL" id="KAG0248284.1"/>
    </source>
</evidence>
<sequence>QPRFSADITITTARATSTSLGVWIKPGTRAYQGFATKWIEAKGNYLYQSETCCTWMSPPCATRTESSTLYTVNFPRTDGAHLDGVTALCTGEGERQDCSSGGRSNMDECRESDTLIAGDTLKGCTNNLCSDASRILVSDNNANKVAIHTNGNMCVYGTRADKYMNTWCAGKSFPDGSKGPFYGRLERDGNFCLYTKAGSNYYCTGSTGLSNGAYRMVM</sequence>
<dbReference type="EMBL" id="JAAAJB010001311">
    <property type="protein sequence ID" value="KAG0248284.1"/>
    <property type="molecule type" value="Genomic_DNA"/>
</dbReference>
<evidence type="ECO:0000313" key="2">
    <source>
        <dbReference type="Proteomes" id="UP000807716"/>
    </source>
</evidence>
<gene>
    <name evidence="1" type="ORF">DFQ27_001048</name>
</gene>
<feature type="non-terminal residue" evidence="1">
    <location>
        <position position="1"/>
    </location>
</feature>
<dbReference type="Gene3D" id="2.90.10.10">
    <property type="entry name" value="Bulb-type lectin domain"/>
    <property type="match status" value="1"/>
</dbReference>
<protein>
    <submittedName>
        <fullName evidence="1">Uncharacterized protein</fullName>
    </submittedName>
</protein>
<dbReference type="InterPro" id="IPR036426">
    <property type="entry name" value="Bulb-type_lectin_dom_sf"/>
</dbReference>
<keyword evidence="2" id="KW-1185">Reference proteome</keyword>
<organism evidence="1 2">
    <name type="scientific">Actinomortierella ambigua</name>
    <dbReference type="NCBI Taxonomy" id="1343610"/>
    <lineage>
        <taxon>Eukaryota</taxon>
        <taxon>Fungi</taxon>
        <taxon>Fungi incertae sedis</taxon>
        <taxon>Mucoromycota</taxon>
        <taxon>Mortierellomycotina</taxon>
        <taxon>Mortierellomycetes</taxon>
        <taxon>Mortierellales</taxon>
        <taxon>Mortierellaceae</taxon>
        <taxon>Actinomortierella</taxon>
    </lineage>
</organism>
<reference evidence="1" key="1">
    <citation type="journal article" date="2020" name="Fungal Divers.">
        <title>Resolving the Mortierellaceae phylogeny through synthesis of multi-gene phylogenetics and phylogenomics.</title>
        <authorList>
            <person name="Vandepol N."/>
            <person name="Liber J."/>
            <person name="Desiro A."/>
            <person name="Na H."/>
            <person name="Kennedy M."/>
            <person name="Barry K."/>
            <person name="Grigoriev I.V."/>
            <person name="Miller A.N."/>
            <person name="O'Donnell K."/>
            <person name="Stajich J.E."/>
            <person name="Bonito G."/>
        </authorList>
    </citation>
    <scope>NUCLEOTIDE SEQUENCE</scope>
    <source>
        <strain evidence="1">BC1065</strain>
    </source>
</reference>
<dbReference type="SUPFAM" id="SSF51110">
    <property type="entry name" value="alpha-D-mannose-specific plant lectins"/>
    <property type="match status" value="1"/>
</dbReference>
<accession>A0A9P6TVG3</accession>
<dbReference type="Proteomes" id="UP000807716">
    <property type="component" value="Unassembled WGS sequence"/>
</dbReference>
<dbReference type="OrthoDB" id="2418136at2759"/>
<name>A0A9P6TVG3_9FUNG</name>
<dbReference type="AlphaFoldDB" id="A0A9P6TVG3"/>
<proteinExistence type="predicted"/>
<comment type="caution">
    <text evidence="1">The sequence shown here is derived from an EMBL/GenBank/DDBJ whole genome shotgun (WGS) entry which is preliminary data.</text>
</comment>